<dbReference type="AlphaFoldDB" id="A0A916VGS7"/>
<keyword evidence="1" id="KW-1133">Transmembrane helix</keyword>
<dbReference type="Proteomes" id="UP000677218">
    <property type="component" value="Unassembled WGS sequence"/>
</dbReference>
<comment type="caution">
    <text evidence="2">The sequence shown here is derived from an EMBL/GenBank/DDBJ whole genome shotgun (WGS) entry which is preliminary data.</text>
</comment>
<dbReference type="Pfam" id="PF09819">
    <property type="entry name" value="ABC_cobalt"/>
    <property type="match status" value="1"/>
</dbReference>
<dbReference type="PIRSF" id="PIRSF037394">
    <property type="entry name" value="ABC_thiamine-permease_YkoE_prd"/>
    <property type="match status" value="1"/>
</dbReference>
<organism evidence="2 3">
    <name type="scientific">Lactobacillus corticis</name>
    <dbReference type="NCBI Taxonomy" id="2201249"/>
    <lineage>
        <taxon>Bacteria</taxon>
        <taxon>Bacillati</taxon>
        <taxon>Bacillota</taxon>
        <taxon>Bacilli</taxon>
        <taxon>Lactobacillales</taxon>
        <taxon>Lactobacillaceae</taxon>
        <taxon>Lactobacillus</taxon>
    </lineage>
</organism>
<keyword evidence="3" id="KW-1185">Reference proteome</keyword>
<dbReference type="EMBL" id="BMAY01000001">
    <property type="protein sequence ID" value="GFZ26281.1"/>
    <property type="molecule type" value="Genomic_DNA"/>
</dbReference>
<sequence length="193" mass="21211">MFVRSSKWNVKSIILLALIGIIMGVIYTYGFNSAYNAVKLLLTPTGYGPAVDTIFSGLWYMAAPLAIYFVPTIGSGTIGEVLAAVVEMAVGGQWGVVTILAGICQGAPNEIGFFPKKERYQKFSWTSVIIGSIGAHFGGFFSTYYLYGWYKYSWNLQVVMFITGLLSSIIFDGVLVKLITELFEKSLHPRVEG</sequence>
<keyword evidence="1" id="KW-0472">Membrane</keyword>
<evidence type="ECO:0000313" key="3">
    <source>
        <dbReference type="Proteomes" id="UP000677218"/>
    </source>
</evidence>
<proteinExistence type="predicted"/>
<feature type="transmembrane region" description="Helical" evidence="1">
    <location>
        <begin position="50"/>
        <end position="70"/>
    </location>
</feature>
<evidence type="ECO:0000313" key="2">
    <source>
        <dbReference type="EMBL" id="GFZ26281.1"/>
    </source>
</evidence>
<feature type="transmembrane region" description="Helical" evidence="1">
    <location>
        <begin position="12"/>
        <end position="30"/>
    </location>
</feature>
<keyword evidence="1" id="KW-0812">Transmembrane</keyword>
<accession>A0A916VGS7</accession>
<gene>
    <name evidence="2" type="primary">ecfS</name>
    <name evidence="2" type="ORF">LCB40_01610</name>
</gene>
<protein>
    <submittedName>
        <fullName evidence="2">Energy-coupling factor transporter substrate-binding protein</fullName>
    </submittedName>
</protein>
<name>A0A916VGS7_9LACO</name>
<dbReference type="InterPro" id="IPR017195">
    <property type="entry name" value="ABC_thiamin-permease_prd"/>
</dbReference>
<evidence type="ECO:0000256" key="1">
    <source>
        <dbReference type="SAM" id="Phobius"/>
    </source>
</evidence>
<feature type="transmembrane region" description="Helical" evidence="1">
    <location>
        <begin position="159"/>
        <end position="180"/>
    </location>
</feature>
<feature type="transmembrane region" description="Helical" evidence="1">
    <location>
        <begin position="123"/>
        <end position="147"/>
    </location>
</feature>
<reference evidence="2" key="1">
    <citation type="submission" date="2020-08" db="EMBL/GenBank/DDBJ databases">
        <title>Taxonomic study for Lactobacillus species isolated from hardwood bark.</title>
        <authorList>
            <person name="Tohno M."/>
            <person name="Tanizawa Y."/>
        </authorList>
    </citation>
    <scope>NUCLEOTIDE SEQUENCE</scope>
    <source>
        <strain evidence="2">B40</strain>
    </source>
</reference>
<dbReference type="RefSeq" id="WP_212779988.1">
    <property type="nucleotide sequence ID" value="NZ_BMAY01000001.1"/>
</dbReference>